<organism evidence="1 3">
    <name type="scientific">Brassica napus</name>
    <name type="common">Rape</name>
    <dbReference type="NCBI Taxonomy" id="3708"/>
    <lineage>
        <taxon>Eukaryota</taxon>
        <taxon>Viridiplantae</taxon>
        <taxon>Streptophyta</taxon>
        <taxon>Embryophyta</taxon>
        <taxon>Tracheophyta</taxon>
        <taxon>Spermatophyta</taxon>
        <taxon>Magnoliopsida</taxon>
        <taxon>eudicotyledons</taxon>
        <taxon>Gunneridae</taxon>
        <taxon>Pentapetalae</taxon>
        <taxon>rosids</taxon>
        <taxon>malvids</taxon>
        <taxon>Brassicales</taxon>
        <taxon>Brassicaceae</taxon>
        <taxon>Brassiceae</taxon>
        <taxon>Brassica</taxon>
    </lineage>
</organism>
<sequence length="23" mass="2681">MKMLKPPAIDNVKKDWRLAINQA</sequence>
<reference evidence="1 3" key="1">
    <citation type="journal article" date="2014" name="Science">
        <title>Plant genetics. Early allopolyploid evolution in the post-Neolithic Brassica napus oilseed genome.</title>
        <authorList>
            <person name="Chalhoub B."/>
            <person name="Denoeud F."/>
            <person name="Liu S."/>
            <person name="Parkin I.A."/>
            <person name="Tang H."/>
            <person name="Wang X."/>
            <person name="Chiquet J."/>
            <person name="Belcram H."/>
            <person name="Tong C."/>
            <person name="Samans B."/>
            <person name="Correa M."/>
            <person name="Da Silva C."/>
            <person name="Just J."/>
            <person name="Falentin C."/>
            <person name="Koh C.S."/>
            <person name="Le Clainche I."/>
            <person name="Bernard M."/>
            <person name="Bento P."/>
            <person name="Noel B."/>
            <person name="Labadie K."/>
            <person name="Alberti A."/>
            <person name="Charles M."/>
            <person name="Arnaud D."/>
            <person name="Guo H."/>
            <person name="Daviaud C."/>
            <person name="Alamery S."/>
            <person name="Jabbari K."/>
            <person name="Zhao M."/>
            <person name="Edger P.P."/>
            <person name="Chelaifa H."/>
            <person name="Tack D."/>
            <person name="Lassalle G."/>
            <person name="Mestiri I."/>
            <person name="Schnel N."/>
            <person name="Le Paslier M.C."/>
            <person name="Fan G."/>
            <person name="Renault V."/>
            <person name="Bayer P.E."/>
            <person name="Golicz A.A."/>
            <person name="Manoli S."/>
            <person name="Lee T.H."/>
            <person name="Thi V.H."/>
            <person name="Chalabi S."/>
            <person name="Hu Q."/>
            <person name="Fan C."/>
            <person name="Tollenaere R."/>
            <person name="Lu Y."/>
            <person name="Battail C."/>
            <person name="Shen J."/>
            <person name="Sidebottom C.H."/>
            <person name="Wang X."/>
            <person name="Canaguier A."/>
            <person name="Chauveau A."/>
            <person name="Berard A."/>
            <person name="Deniot G."/>
            <person name="Guan M."/>
            <person name="Liu Z."/>
            <person name="Sun F."/>
            <person name="Lim Y.P."/>
            <person name="Lyons E."/>
            <person name="Town C.D."/>
            <person name="Bancroft I."/>
            <person name="Wang X."/>
            <person name="Meng J."/>
            <person name="Ma J."/>
            <person name="Pires J.C."/>
            <person name="King G.J."/>
            <person name="Brunel D."/>
            <person name="Delourme R."/>
            <person name="Renard M."/>
            <person name="Aury J.M."/>
            <person name="Adams K.L."/>
            <person name="Batley J."/>
            <person name="Snowdon R.J."/>
            <person name="Tost J."/>
            <person name="Edwards D."/>
            <person name="Zhou Y."/>
            <person name="Hua W."/>
            <person name="Sharpe A.G."/>
            <person name="Paterson A.H."/>
            <person name="Guan C."/>
            <person name="Wincker P."/>
        </authorList>
    </citation>
    <scope>NUCLEOTIDE SEQUENCE [LARGE SCALE GENOMIC DNA]</scope>
    <source>
        <strain evidence="3">cv. Darmor-bzh</strain>
    </source>
</reference>
<dbReference type="EMBL" id="LK032010">
    <property type="protein sequence ID" value="CDY11334.1"/>
    <property type="molecule type" value="Genomic_DNA"/>
</dbReference>
<dbReference type="Gramene" id="CDY11334">
    <property type="protein sequence ID" value="CDY11334"/>
    <property type="gene ID" value="GSBRNA2T00049380001"/>
</dbReference>
<evidence type="ECO:0000313" key="2">
    <source>
        <dbReference type="EMBL" id="CDY12280.1"/>
    </source>
</evidence>
<dbReference type="Proteomes" id="UP000028999">
    <property type="component" value="Unassembled WGS sequence"/>
</dbReference>
<dbReference type="PaxDb" id="3708-A0A078FEG0"/>
<name>A0A078FEG0_BRANA</name>
<reference evidence="1" key="2">
    <citation type="submission" date="2014-06" db="EMBL/GenBank/DDBJ databases">
        <authorList>
            <person name="Genoscope - CEA"/>
        </authorList>
    </citation>
    <scope>NUCLEOTIDE SEQUENCE</scope>
</reference>
<protein>
    <submittedName>
        <fullName evidence="1">BnaA03g01700D protein</fullName>
    </submittedName>
    <submittedName>
        <fullName evidence="2">BnaA09g24800D protein</fullName>
    </submittedName>
</protein>
<keyword evidence="3" id="KW-1185">Reference proteome</keyword>
<dbReference type="AlphaFoldDB" id="A0A078FEG0"/>
<proteinExistence type="predicted"/>
<dbReference type="EMBL" id="LK032019">
    <property type="protein sequence ID" value="CDY12280.1"/>
    <property type="molecule type" value="Genomic_DNA"/>
</dbReference>
<accession>A0A078FEG0</accession>
<evidence type="ECO:0000313" key="1">
    <source>
        <dbReference type="EMBL" id="CDY11334.1"/>
    </source>
</evidence>
<evidence type="ECO:0000313" key="3">
    <source>
        <dbReference type="Proteomes" id="UP000028999"/>
    </source>
</evidence>
<dbReference type="Gramene" id="CDY12280">
    <property type="protein sequence ID" value="CDY12280"/>
    <property type="gene ID" value="GSBRNA2T00061344001"/>
</dbReference>
<gene>
    <name evidence="1" type="primary">BnaA03g01700D</name>
    <name evidence="2" type="synonym">BnaA09g24800D</name>
    <name evidence="1" type="ORF">GSBRNA2T00049380001</name>
    <name evidence="2" type="ORF">GSBRNA2T00061344001</name>
</gene>